<keyword evidence="3" id="KW-0547">Nucleotide-binding</keyword>
<accession>A0ABM7NPW2</accession>
<dbReference type="PANTHER" id="PTHR43394">
    <property type="entry name" value="ATP-DEPENDENT PERMEASE MDL1, MITOCHONDRIAL"/>
    <property type="match status" value="1"/>
</dbReference>
<dbReference type="Pfam" id="PF00664">
    <property type="entry name" value="ABC_membrane"/>
    <property type="match status" value="1"/>
</dbReference>
<proteinExistence type="predicted"/>
<feature type="transmembrane region" description="Helical" evidence="7">
    <location>
        <begin position="56"/>
        <end position="76"/>
    </location>
</feature>
<dbReference type="GO" id="GO:0005524">
    <property type="term" value="F:ATP binding"/>
    <property type="evidence" value="ECO:0007669"/>
    <property type="project" value="UniProtKB-KW"/>
</dbReference>
<dbReference type="InterPro" id="IPR017871">
    <property type="entry name" value="ABC_transporter-like_CS"/>
</dbReference>
<evidence type="ECO:0000256" key="7">
    <source>
        <dbReference type="SAM" id="Phobius"/>
    </source>
</evidence>
<dbReference type="InterPro" id="IPR011527">
    <property type="entry name" value="ABC1_TM_dom"/>
</dbReference>
<protein>
    <submittedName>
        <fullName evidence="10">ABC transporter ATP-binding protein</fullName>
    </submittedName>
</protein>
<dbReference type="SUPFAM" id="SSF52540">
    <property type="entry name" value="P-loop containing nucleoside triphosphate hydrolases"/>
    <property type="match status" value="1"/>
</dbReference>
<feature type="domain" description="ABC transporter" evidence="8">
    <location>
        <begin position="338"/>
        <end position="573"/>
    </location>
</feature>
<dbReference type="PROSITE" id="PS50893">
    <property type="entry name" value="ABC_TRANSPORTER_2"/>
    <property type="match status" value="1"/>
</dbReference>
<dbReference type="PROSITE" id="PS00211">
    <property type="entry name" value="ABC_TRANSPORTER_1"/>
    <property type="match status" value="1"/>
</dbReference>
<evidence type="ECO:0000259" key="8">
    <source>
        <dbReference type="PROSITE" id="PS50893"/>
    </source>
</evidence>
<evidence type="ECO:0000256" key="3">
    <source>
        <dbReference type="ARBA" id="ARBA00022741"/>
    </source>
</evidence>
<evidence type="ECO:0000256" key="1">
    <source>
        <dbReference type="ARBA" id="ARBA00004651"/>
    </source>
</evidence>
<feature type="transmembrane region" description="Helical" evidence="7">
    <location>
        <begin position="141"/>
        <end position="156"/>
    </location>
</feature>
<evidence type="ECO:0000259" key="9">
    <source>
        <dbReference type="PROSITE" id="PS50929"/>
    </source>
</evidence>
<keyword evidence="2 7" id="KW-0812">Transmembrane</keyword>
<dbReference type="Pfam" id="PF00005">
    <property type="entry name" value="ABC_tran"/>
    <property type="match status" value="1"/>
</dbReference>
<dbReference type="Proteomes" id="UP000663623">
    <property type="component" value="Chromosome"/>
</dbReference>
<keyword evidence="11" id="KW-1185">Reference proteome</keyword>
<dbReference type="InterPro" id="IPR036640">
    <property type="entry name" value="ABC1_TM_sf"/>
</dbReference>
<evidence type="ECO:0000313" key="10">
    <source>
        <dbReference type="EMBL" id="BCS82195.1"/>
    </source>
</evidence>
<sequence>MKKKRFFQFSEVFKIIKKNFYLLITVVLLSIGASLINISLIQIEKSLVDAGVKKDFNLFISTLKIALIVISIKIPLEYIKAYLHGKFSEKSLKDLREEISKKLIVSEINLIEKNTTGDFISRLTSDLSIINGFLTQSLNDILYHPVVFVIGIVYGILVSWQMTLFCFAIIPLVILAALYISKPVEKFTKSQQHLVGETNTTVQDVVTGALLIKAFLLEAHIFKTFKSGLEKVFHQGLKIAKISAILETVKGVIQVAPSILLFLFGGYMVIKNKLTFGGLIAFAELMNIFLAPMHILPNAINNYRKTKAAVSRINEILLHTNEMSGDLNQSKDDYDYAVEFENVVFSYDTLMKPVLEGVSFKIKKGEKVAIVGPSGSGKSTIVKLLLGLYRAQSGQIKILGNSLEEWNLKSLRDKISAVNQDVFLFPTTIYENILYGKLEAKKDEIEEACRIANIHDFIINEAGGYFKEIGERGVNMSGGQKQRITIARSILKSAEIFIFDEATSALDTESENVLQSEIEKIVNGKTVIIIAHRFSTIKNVDKIIVIDNGKICEEGTHSELIEKKGVYYNLYSKQFTEKMKGNLFT</sequence>
<dbReference type="SUPFAM" id="SSF90123">
    <property type="entry name" value="ABC transporter transmembrane region"/>
    <property type="match status" value="1"/>
</dbReference>
<evidence type="ECO:0000256" key="4">
    <source>
        <dbReference type="ARBA" id="ARBA00022840"/>
    </source>
</evidence>
<dbReference type="PROSITE" id="PS50929">
    <property type="entry name" value="ABC_TM1F"/>
    <property type="match status" value="1"/>
</dbReference>
<dbReference type="PANTHER" id="PTHR43394:SF1">
    <property type="entry name" value="ATP-BINDING CASSETTE SUB-FAMILY B MEMBER 10, MITOCHONDRIAL"/>
    <property type="match status" value="1"/>
</dbReference>
<evidence type="ECO:0000313" key="11">
    <source>
        <dbReference type="Proteomes" id="UP000663623"/>
    </source>
</evidence>
<keyword evidence="4 10" id="KW-0067">ATP-binding</keyword>
<dbReference type="InterPro" id="IPR003439">
    <property type="entry name" value="ABC_transporter-like_ATP-bd"/>
</dbReference>
<dbReference type="RefSeq" id="WP_207179596.1">
    <property type="nucleotide sequence ID" value="NZ_AP024480.1"/>
</dbReference>
<feature type="transmembrane region" description="Helical" evidence="7">
    <location>
        <begin position="276"/>
        <end position="296"/>
    </location>
</feature>
<dbReference type="InterPro" id="IPR027417">
    <property type="entry name" value="P-loop_NTPase"/>
</dbReference>
<dbReference type="CDD" id="cd07346">
    <property type="entry name" value="ABC_6TM_exporters"/>
    <property type="match status" value="1"/>
</dbReference>
<keyword evidence="5 7" id="KW-1133">Transmembrane helix</keyword>
<feature type="transmembrane region" description="Helical" evidence="7">
    <location>
        <begin position="162"/>
        <end position="180"/>
    </location>
</feature>
<dbReference type="SMART" id="SM00382">
    <property type="entry name" value="AAA"/>
    <property type="match status" value="1"/>
</dbReference>
<feature type="transmembrane region" description="Helical" evidence="7">
    <location>
        <begin position="20"/>
        <end position="41"/>
    </location>
</feature>
<dbReference type="InterPro" id="IPR039421">
    <property type="entry name" value="Type_1_exporter"/>
</dbReference>
<feature type="transmembrane region" description="Helical" evidence="7">
    <location>
        <begin position="251"/>
        <end position="270"/>
    </location>
</feature>
<feature type="domain" description="ABC transmembrane type-1" evidence="9">
    <location>
        <begin position="24"/>
        <end position="305"/>
    </location>
</feature>
<name>A0ABM7NPW2_9FIRM</name>
<evidence type="ECO:0000256" key="2">
    <source>
        <dbReference type="ARBA" id="ARBA00022692"/>
    </source>
</evidence>
<comment type="subcellular location">
    <subcellularLocation>
        <location evidence="1">Cell membrane</location>
        <topology evidence="1">Multi-pass membrane protein</topology>
    </subcellularLocation>
</comment>
<reference evidence="10 11" key="1">
    <citation type="submission" date="2021-02" db="EMBL/GenBank/DDBJ databases">
        <title>Nitrogen-fixing ability and nitrogen fixation related genes of thermophilic fermentative bacteria in the genus Caldicellulosiruptor.</title>
        <authorList>
            <person name="Chen Y."/>
            <person name="Nishihara A."/>
            <person name="Haruta S."/>
        </authorList>
    </citation>
    <scope>NUCLEOTIDE SEQUENCE [LARGE SCALE GENOMIC DNA]</scope>
    <source>
        <strain evidence="10 11">YA01</strain>
    </source>
</reference>
<dbReference type="InterPro" id="IPR003593">
    <property type="entry name" value="AAA+_ATPase"/>
</dbReference>
<evidence type="ECO:0000256" key="6">
    <source>
        <dbReference type="ARBA" id="ARBA00023136"/>
    </source>
</evidence>
<dbReference type="Gene3D" id="1.20.1560.10">
    <property type="entry name" value="ABC transporter type 1, transmembrane domain"/>
    <property type="match status" value="1"/>
</dbReference>
<dbReference type="EMBL" id="AP024480">
    <property type="protein sequence ID" value="BCS82195.1"/>
    <property type="molecule type" value="Genomic_DNA"/>
</dbReference>
<gene>
    <name evidence="10" type="ORF">CaldiYA01_21550</name>
</gene>
<evidence type="ECO:0000256" key="5">
    <source>
        <dbReference type="ARBA" id="ARBA00022989"/>
    </source>
</evidence>
<dbReference type="Gene3D" id="3.40.50.300">
    <property type="entry name" value="P-loop containing nucleotide triphosphate hydrolases"/>
    <property type="match status" value="1"/>
</dbReference>
<organism evidence="10 11">
    <name type="scientific">Caldicellulosiruptor diazotrophicus</name>
    <dbReference type="NCBI Taxonomy" id="2806205"/>
    <lineage>
        <taxon>Bacteria</taxon>
        <taxon>Bacillati</taxon>
        <taxon>Bacillota</taxon>
        <taxon>Bacillota incertae sedis</taxon>
        <taxon>Caldicellulosiruptorales</taxon>
        <taxon>Caldicellulosiruptoraceae</taxon>
        <taxon>Caldicellulosiruptor</taxon>
    </lineage>
</organism>
<keyword evidence="6 7" id="KW-0472">Membrane</keyword>